<organism evidence="2 3">
    <name type="scientific">Ramlibacter agri</name>
    <dbReference type="NCBI Taxonomy" id="2728837"/>
    <lineage>
        <taxon>Bacteria</taxon>
        <taxon>Pseudomonadati</taxon>
        <taxon>Pseudomonadota</taxon>
        <taxon>Betaproteobacteria</taxon>
        <taxon>Burkholderiales</taxon>
        <taxon>Comamonadaceae</taxon>
        <taxon>Ramlibacter</taxon>
    </lineage>
</organism>
<dbReference type="AlphaFoldDB" id="A0A848HD87"/>
<gene>
    <name evidence="2" type="ORF">HHL11_30515</name>
</gene>
<dbReference type="InterPro" id="IPR041049">
    <property type="entry name" value="DUF5615"/>
</dbReference>
<dbReference type="Proteomes" id="UP000541185">
    <property type="component" value="Unassembled WGS sequence"/>
</dbReference>
<dbReference type="Pfam" id="PF18480">
    <property type="entry name" value="DUF5615"/>
    <property type="match status" value="1"/>
</dbReference>
<dbReference type="EMBL" id="JABBFX010000004">
    <property type="protein sequence ID" value="NML48122.1"/>
    <property type="molecule type" value="Genomic_DNA"/>
</dbReference>
<feature type="domain" description="DUF5615" evidence="1">
    <location>
        <begin position="1"/>
        <end position="102"/>
    </location>
</feature>
<reference evidence="2 3" key="1">
    <citation type="submission" date="2020-04" db="EMBL/GenBank/DDBJ databases">
        <title>Ramlibacter sp. G-1-2-2 isolated from soil.</title>
        <authorList>
            <person name="Dahal R.H."/>
        </authorList>
    </citation>
    <scope>NUCLEOTIDE SEQUENCE [LARGE SCALE GENOMIC DNA]</scope>
    <source>
        <strain evidence="2 3">G-1-2-2</strain>
    </source>
</reference>
<accession>A0A848HD87</accession>
<name>A0A848HD87_9BURK</name>
<evidence type="ECO:0000259" key="1">
    <source>
        <dbReference type="Pfam" id="PF18480"/>
    </source>
</evidence>
<evidence type="ECO:0000313" key="2">
    <source>
        <dbReference type="EMBL" id="NML48122.1"/>
    </source>
</evidence>
<evidence type="ECO:0000313" key="3">
    <source>
        <dbReference type="Proteomes" id="UP000541185"/>
    </source>
</evidence>
<sequence>MRILLDESLPRRLADGLVGHSVMTVAECGWSGQKNGVLLALAAKAHDVFVTADQNLEYQQNLAALPIAIVVVVARNNRLETLRALLPQIMEALEQLAPRTLVRIGA</sequence>
<comment type="caution">
    <text evidence="2">The sequence shown here is derived from an EMBL/GenBank/DDBJ whole genome shotgun (WGS) entry which is preliminary data.</text>
</comment>
<protein>
    <submittedName>
        <fullName evidence="2">DUF5615 family PIN-like protein</fullName>
    </submittedName>
</protein>
<dbReference type="RefSeq" id="WP_169422460.1">
    <property type="nucleotide sequence ID" value="NZ_JABBFX010000004.1"/>
</dbReference>
<keyword evidence="3" id="KW-1185">Reference proteome</keyword>
<proteinExistence type="predicted"/>